<dbReference type="EMBL" id="JAVRQU010000005">
    <property type="protein sequence ID" value="KAK5702991.1"/>
    <property type="molecule type" value="Genomic_DNA"/>
</dbReference>
<name>A0AAN7WN72_9PEZI</name>
<gene>
    <name evidence="2" type="ORF">LTR97_003937</name>
</gene>
<sequence>MVRPSRLLALPREMRDMIYEFTVIGEHTLRIKQNANAQTGFPLASSSGLLLACSQLSSEYFQTFTKTALRPNDSTVFQVTFKNLTSLSARRAIGNLTEEQLELIQDGRGPTLIAKLFFTSAANNLSPPEIEKLIETWTYFCSHTGLSAGYWVADTTAAPVFWDDFREEGRRYRKASEGRAVCDAIARYFAERETRRHEISVKRREARAIRAGKLAVPGVKSDTIKGQDARESTGQVLSDEGGTAAEPWSVKRLRSREVKVAGAYSDDDDDL</sequence>
<dbReference type="AlphaFoldDB" id="A0AAN7WN72"/>
<feature type="compositionally biased region" description="Basic and acidic residues" evidence="1">
    <location>
        <begin position="222"/>
        <end position="231"/>
    </location>
</feature>
<evidence type="ECO:0000313" key="2">
    <source>
        <dbReference type="EMBL" id="KAK5702991.1"/>
    </source>
</evidence>
<feature type="region of interest" description="Disordered" evidence="1">
    <location>
        <begin position="220"/>
        <end position="243"/>
    </location>
</feature>
<evidence type="ECO:0000256" key="1">
    <source>
        <dbReference type="SAM" id="MobiDB-lite"/>
    </source>
</evidence>
<organism evidence="2 3">
    <name type="scientific">Elasticomyces elasticus</name>
    <dbReference type="NCBI Taxonomy" id="574655"/>
    <lineage>
        <taxon>Eukaryota</taxon>
        <taxon>Fungi</taxon>
        <taxon>Dikarya</taxon>
        <taxon>Ascomycota</taxon>
        <taxon>Pezizomycotina</taxon>
        <taxon>Dothideomycetes</taxon>
        <taxon>Dothideomycetidae</taxon>
        <taxon>Mycosphaerellales</taxon>
        <taxon>Teratosphaeriaceae</taxon>
        <taxon>Elasticomyces</taxon>
    </lineage>
</organism>
<evidence type="ECO:0000313" key="3">
    <source>
        <dbReference type="Proteomes" id="UP001310594"/>
    </source>
</evidence>
<protein>
    <submittedName>
        <fullName evidence="2">Uncharacterized protein</fullName>
    </submittedName>
</protein>
<accession>A0AAN7WN72</accession>
<reference evidence="2" key="1">
    <citation type="submission" date="2023-08" db="EMBL/GenBank/DDBJ databases">
        <title>Black Yeasts Isolated from many extreme environments.</title>
        <authorList>
            <person name="Coleine C."/>
            <person name="Stajich J.E."/>
            <person name="Selbmann L."/>
        </authorList>
    </citation>
    <scope>NUCLEOTIDE SEQUENCE</scope>
    <source>
        <strain evidence="2">CCFEE 5810</strain>
    </source>
</reference>
<comment type="caution">
    <text evidence="2">The sequence shown here is derived from an EMBL/GenBank/DDBJ whole genome shotgun (WGS) entry which is preliminary data.</text>
</comment>
<dbReference type="Proteomes" id="UP001310594">
    <property type="component" value="Unassembled WGS sequence"/>
</dbReference>
<proteinExistence type="predicted"/>